<organism evidence="6 7">
    <name type="scientific">Stakelama sediminis</name>
    <dbReference type="NCBI Taxonomy" id="463200"/>
    <lineage>
        <taxon>Bacteria</taxon>
        <taxon>Pseudomonadati</taxon>
        <taxon>Pseudomonadota</taxon>
        <taxon>Alphaproteobacteria</taxon>
        <taxon>Sphingomonadales</taxon>
        <taxon>Sphingomonadaceae</taxon>
        <taxon>Stakelama</taxon>
    </lineage>
</organism>
<feature type="chain" id="PRO_5032672919" description="diguanylate cyclase" evidence="4">
    <location>
        <begin position="29"/>
        <end position="564"/>
    </location>
</feature>
<feature type="signal peptide" evidence="4">
    <location>
        <begin position="1"/>
        <end position="28"/>
    </location>
</feature>
<keyword evidence="3" id="KW-1133">Transmembrane helix</keyword>
<evidence type="ECO:0000313" key="7">
    <source>
        <dbReference type="Proteomes" id="UP000554342"/>
    </source>
</evidence>
<dbReference type="RefSeq" id="WP_246359926.1">
    <property type="nucleotide sequence ID" value="NZ_BAABIF010000029.1"/>
</dbReference>
<keyword evidence="7" id="KW-1185">Reference proteome</keyword>
<reference evidence="6 7" key="1">
    <citation type="submission" date="2020-08" db="EMBL/GenBank/DDBJ databases">
        <title>Genomic Encyclopedia of Type Strains, Phase IV (KMG-IV): sequencing the most valuable type-strain genomes for metagenomic binning, comparative biology and taxonomic classification.</title>
        <authorList>
            <person name="Goeker M."/>
        </authorList>
    </citation>
    <scope>NUCLEOTIDE SEQUENCE [LARGE SCALE GENOMIC DNA]</scope>
    <source>
        <strain evidence="6 7">DSM 27203</strain>
    </source>
</reference>
<proteinExistence type="predicted"/>
<evidence type="ECO:0000256" key="2">
    <source>
        <dbReference type="ARBA" id="ARBA00034247"/>
    </source>
</evidence>
<feature type="transmembrane region" description="Helical" evidence="3">
    <location>
        <begin position="333"/>
        <end position="354"/>
    </location>
</feature>
<protein>
    <recommendedName>
        <fullName evidence="1">diguanylate cyclase</fullName>
        <ecNumber evidence="1">2.7.7.65</ecNumber>
    </recommendedName>
</protein>
<dbReference type="SMART" id="SM00267">
    <property type="entry name" value="GGDEF"/>
    <property type="match status" value="1"/>
</dbReference>
<name>A0A840Z293_9SPHN</name>
<sequence>MEPFFRPWLMLCVAAFAAMAATTAPAHASGGVTGVAVSTCVRPDAKGLTAPALFRNPGEFNCSRKQIDFGRGDYWVLSGPLDKIPDLTRRTRVRIASVWQDSITLYALYPDGRILTLPLTEKDIGRHVQLGAIVEWRLPHHAQPPVRLLWHVRDSANLRGIVISPHLALPRESVRANLEMAAIYAAFGGLGLALLIYNLALWEALRHRFQLAYCAMVASLSLYALSSSGALNWLFPDLLNNDRMRVNYAMLATATLTAMLFARTFFEPEVTRGWTGRIVTAASALLLTTACLFVLFAPWHIQLFDRLYSWSFFGMLIAIVPIIVRARKQRSPYLWLFALAWSVPVAFACLRLAMNTLFVQWNFWVDNSTILSMSFEAIMSSAAIAYRIRVLSKERDEARTREMATRMLADTDPLTGLLNRRAFLSRIMQSEGKQMLLLADIDHFKQVNETLGHDGGDEVLRLFARALRDTTPANALIARLGGEEFAIVVPCNTGIDPDRLLARLRAARMPFDMTVTTSIGCCSGPLIGETDWKRLYRMADRALFAAKAAGRDRVRHAERIAEAA</sequence>
<feature type="domain" description="GGDEF" evidence="5">
    <location>
        <begin position="432"/>
        <end position="559"/>
    </location>
</feature>
<evidence type="ECO:0000256" key="3">
    <source>
        <dbReference type="SAM" id="Phobius"/>
    </source>
</evidence>
<dbReference type="InterPro" id="IPR029787">
    <property type="entry name" value="Nucleotide_cyclase"/>
</dbReference>
<evidence type="ECO:0000256" key="1">
    <source>
        <dbReference type="ARBA" id="ARBA00012528"/>
    </source>
</evidence>
<dbReference type="PANTHER" id="PTHR45138:SF9">
    <property type="entry name" value="DIGUANYLATE CYCLASE DGCM-RELATED"/>
    <property type="match status" value="1"/>
</dbReference>
<dbReference type="PROSITE" id="PS50887">
    <property type="entry name" value="GGDEF"/>
    <property type="match status" value="1"/>
</dbReference>
<feature type="transmembrane region" description="Helical" evidence="3">
    <location>
        <begin position="211"/>
        <end position="235"/>
    </location>
</feature>
<feature type="transmembrane region" description="Helical" evidence="3">
    <location>
        <begin position="307"/>
        <end position="326"/>
    </location>
</feature>
<dbReference type="InterPro" id="IPR043128">
    <property type="entry name" value="Rev_trsase/Diguanyl_cyclase"/>
</dbReference>
<keyword evidence="3" id="KW-0472">Membrane</keyword>
<dbReference type="Gene3D" id="3.30.70.270">
    <property type="match status" value="1"/>
</dbReference>
<dbReference type="GO" id="GO:1902201">
    <property type="term" value="P:negative regulation of bacterial-type flagellum-dependent cell motility"/>
    <property type="evidence" value="ECO:0007669"/>
    <property type="project" value="TreeGrafter"/>
</dbReference>
<evidence type="ECO:0000313" key="6">
    <source>
        <dbReference type="EMBL" id="MBB5720035.1"/>
    </source>
</evidence>
<dbReference type="AlphaFoldDB" id="A0A840Z293"/>
<feature type="transmembrane region" description="Helical" evidence="3">
    <location>
        <begin position="369"/>
        <end position="386"/>
    </location>
</feature>
<dbReference type="Proteomes" id="UP000554342">
    <property type="component" value="Unassembled WGS sequence"/>
</dbReference>
<comment type="catalytic activity">
    <reaction evidence="2">
        <text>2 GTP = 3',3'-c-di-GMP + 2 diphosphate</text>
        <dbReference type="Rhea" id="RHEA:24898"/>
        <dbReference type="ChEBI" id="CHEBI:33019"/>
        <dbReference type="ChEBI" id="CHEBI:37565"/>
        <dbReference type="ChEBI" id="CHEBI:58805"/>
        <dbReference type="EC" id="2.7.7.65"/>
    </reaction>
</comment>
<dbReference type="Pfam" id="PF07695">
    <property type="entry name" value="7TMR-DISM_7TM"/>
    <property type="match status" value="1"/>
</dbReference>
<dbReference type="EC" id="2.7.7.65" evidence="1"/>
<dbReference type="InterPro" id="IPR000160">
    <property type="entry name" value="GGDEF_dom"/>
</dbReference>
<dbReference type="GO" id="GO:0005886">
    <property type="term" value="C:plasma membrane"/>
    <property type="evidence" value="ECO:0007669"/>
    <property type="project" value="TreeGrafter"/>
</dbReference>
<dbReference type="EMBL" id="JACIJI010000008">
    <property type="protein sequence ID" value="MBB5720035.1"/>
    <property type="molecule type" value="Genomic_DNA"/>
</dbReference>
<dbReference type="PANTHER" id="PTHR45138">
    <property type="entry name" value="REGULATORY COMPONENTS OF SENSORY TRANSDUCTION SYSTEM"/>
    <property type="match status" value="1"/>
</dbReference>
<dbReference type="GO" id="GO:0052621">
    <property type="term" value="F:diguanylate cyclase activity"/>
    <property type="evidence" value="ECO:0007669"/>
    <property type="project" value="UniProtKB-EC"/>
</dbReference>
<feature type="transmembrane region" description="Helical" evidence="3">
    <location>
        <begin position="181"/>
        <end position="199"/>
    </location>
</feature>
<accession>A0A840Z293</accession>
<evidence type="ECO:0000256" key="4">
    <source>
        <dbReference type="SAM" id="SignalP"/>
    </source>
</evidence>
<dbReference type="InterPro" id="IPR050469">
    <property type="entry name" value="Diguanylate_Cyclase"/>
</dbReference>
<gene>
    <name evidence="6" type="ORF">FHR23_002995</name>
</gene>
<dbReference type="GO" id="GO:0043709">
    <property type="term" value="P:cell adhesion involved in single-species biofilm formation"/>
    <property type="evidence" value="ECO:0007669"/>
    <property type="project" value="TreeGrafter"/>
</dbReference>
<dbReference type="Pfam" id="PF00990">
    <property type="entry name" value="GGDEF"/>
    <property type="match status" value="1"/>
</dbReference>
<feature type="transmembrane region" description="Helical" evidence="3">
    <location>
        <begin position="247"/>
        <end position="266"/>
    </location>
</feature>
<keyword evidence="4" id="KW-0732">Signal</keyword>
<dbReference type="SUPFAM" id="SSF55073">
    <property type="entry name" value="Nucleotide cyclase"/>
    <property type="match status" value="1"/>
</dbReference>
<dbReference type="InterPro" id="IPR011623">
    <property type="entry name" value="7TMR_DISM_rcpt_extracell_dom1"/>
</dbReference>
<evidence type="ECO:0000259" key="5">
    <source>
        <dbReference type="PROSITE" id="PS50887"/>
    </source>
</evidence>
<dbReference type="CDD" id="cd01949">
    <property type="entry name" value="GGDEF"/>
    <property type="match status" value="1"/>
</dbReference>
<comment type="caution">
    <text evidence="6">The sequence shown here is derived from an EMBL/GenBank/DDBJ whole genome shotgun (WGS) entry which is preliminary data.</text>
</comment>
<feature type="transmembrane region" description="Helical" evidence="3">
    <location>
        <begin position="278"/>
        <end position="301"/>
    </location>
</feature>
<dbReference type="NCBIfam" id="TIGR00254">
    <property type="entry name" value="GGDEF"/>
    <property type="match status" value="1"/>
</dbReference>
<keyword evidence="3" id="KW-0812">Transmembrane</keyword>